<dbReference type="GO" id="GO:0009725">
    <property type="term" value="P:response to hormone"/>
    <property type="evidence" value="ECO:0007669"/>
    <property type="project" value="TreeGrafter"/>
</dbReference>
<dbReference type="InterPro" id="IPR039947">
    <property type="entry name" value="NCoA-4"/>
</dbReference>
<dbReference type="InterPro" id="IPR022174">
    <property type="entry name" value="NCOA4_N"/>
</dbReference>
<proteinExistence type="predicted"/>
<gene>
    <name evidence="2" type="ORF">EI555_013609</name>
</gene>
<dbReference type="Pfam" id="PF12489">
    <property type="entry name" value="ARA70"/>
    <property type="match status" value="2"/>
</dbReference>
<evidence type="ECO:0000313" key="2">
    <source>
        <dbReference type="EMBL" id="TKC33854.1"/>
    </source>
</evidence>
<feature type="domain" description="Nuclear receptor coactivator 4 N-terminal" evidence="1">
    <location>
        <begin position="192"/>
        <end position="307"/>
    </location>
</feature>
<dbReference type="PANTHER" id="PTHR17085">
    <property type="entry name" value="NUCLEAR RECEPTOR COACTIVATOR 4"/>
    <property type="match status" value="1"/>
</dbReference>
<feature type="domain" description="Nuclear receptor coactivator 4 N-terminal" evidence="1">
    <location>
        <begin position="44"/>
        <end position="121"/>
    </location>
</feature>
<evidence type="ECO:0000313" key="3">
    <source>
        <dbReference type="Proteomes" id="UP000308365"/>
    </source>
</evidence>
<sequence>MSTSQDQRGCSSNREPLLRCCDVQRDLELAIGGVLWAEQQIKDNFCISHHLECLQSCEVWVYEKIDLIYQLKEKALQQQAQQLNWLLGQFSCLIHQLDCTQNKDLANQVSVCLDRLGSLTLKLKGSTVLLFEANITALRQAITIFGSLKTIEIPEHFMAYASSSNIRSFLEKRAYIPLSEHNSASSTTAVIISEWFLGSKPANCHQASYIPSTNLQDWITQKADLGEYFFNNVWGNLKGLENCLHKSQQQEVSEKPSYQKCNSYSTTSSYSIEIEKVGDLGLLDQDEMDLSDWLVTPQESHKLEKSGNGRCETSVETENLLSLKCLNNHLKSNKLMSAPSVITEDWLVQDHQDPYKVEEVFKANEPCISFAECMCDETCEKEALCKWVLKKEGKDKNVINNSPLSEWLITPSCKEGCPKEVPLTKDRACKQKLTSLSATSWLRFNTADWVLPGKKTGNFSQLSSGENKWLLRKKAKEVLLNWPLQEEHNFPPALYSAPPKQFMISLPVCSLKLIFKKGCIELLYRCEKMEY</sequence>
<accession>A0A4U1ECS6</accession>
<protein>
    <recommendedName>
        <fullName evidence="1">Nuclear receptor coactivator 4 N-terminal domain-containing protein</fullName>
    </recommendedName>
</protein>
<name>A0A4U1ECS6_MONMO</name>
<dbReference type="AlphaFoldDB" id="A0A4U1ECS6"/>
<organism evidence="2 3">
    <name type="scientific">Monodon monoceros</name>
    <name type="common">Narwhal</name>
    <name type="synonym">Ceratodon monodon</name>
    <dbReference type="NCBI Taxonomy" id="40151"/>
    <lineage>
        <taxon>Eukaryota</taxon>
        <taxon>Metazoa</taxon>
        <taxon>Chordata</taxon>
        <taxon>Craniata</taxon>
        <taxon>Vertebrata</taxon>
        <taxon>Euteleostomi</taxon>
        <taxon>Mammalia</taxon>
        <taxon>Eutheria</taxon>
        <taxon>Laurasiatheria</taxon>
        <taxon>Artiodactyla</taxon>
        <taxon>Whippomorpha</taxon>
        <taxon>Cetacea</taxon>
        <taxon>Odontoceti</taxon>
        <taxon>Monodontidae</taxon>
        <taxon>Monodon</taxon>
    </lineage>
</organism>
<dbReference type="EMBL" id="RWIC01002273">
    <property type="protein sequence ID" value="TKC33854.1"/>
    <property type="molecule type" value="Genomic_DNA"/>
</dbReference>
<dbReference type="GO" id="GO:0003713">
    <property type="term" value="F:transcription coactivator activity"/>
    <property type="evidence" value="ECO:0007669"/>
    <property type="project" value="InterPro"/>
</dbReference>
<dbReference type="PANTHER" id="PTHR17085:SF3">
    <property type="entry name" value="NUCLEAR RECEPTOR COACTIVATOR 4"/>
    <property type="match status" value="1"/>
</dbReference>
<reference evidence="3" key="1">
    <citation type="journal article" date="2019" name="IScience">
        <title>Narwhal Genome Reveals Long-Term Low Genetic Diversity despite Current Large Abundance Size.</title>
        <authorList>
            <person name="Westbury M.V."/>
            <person name="Petersen B."/>
            <person name="Garde E."/>
            <person name="Heide-Jorgensen M.P."/>
            <person name="Lorenzen E.D."/>
        </authorList>
    </citation>
    <scope>NUCLEOTIDE SEQUENCE [LARGE SCALE GENOMIC DNA]</scope>
</reference>
<evidence type="ECO:0000259" key="1">
    <source>
        <dbReference type="Pfam" id="PF12489"/>
    </source>
</evidence>
<comment type="caution">
    <text evidence="2">The sequence shown here is derived from an EMBL/GenBank/DDBJ whole genome shotgun (WGS) entry which is preliminary data.</text>
</comment>
<dbReference type="GO" id="GO:0006879">
    <property type="term" value="P:intracellular iron ion homeostasis"/>
    <property type="evidence" value="ECO:0007669"/>
    <property type="project" value="InterPro"/>
</dbReference>
<dbReference type="Proteomes" id="UP000308365">
    <property type="component" value="Unassembled WGS sequence"/>
</dbReference>